<dbReference type="InterPro" id="IPR002401">
    <property type="entry name" value="Cyt_P450_E_grp-I"/>
</dbReference>
<dbReference type="InterPro" id="IPR036396">
    <property type="entry name" value="Cyt_P450_sf"/>
</dbReference>
<keyword evidence="10 13" id="KW-0408">Iron</keyword>
<dbReference type="InterPro" id="IPR001128">
    <property type="entry name" value="Cyt_P450"/>
</dbReference>
<evidence type="ECO:0000256" key="10">
    <source>
        <dbReference type="ARBA" id="ARBA00023004"/>
    </source>
</evidence>
<dbReference type="PANTHER" id="PTHR24305:SF166">
    <property type="entry name" value="CYTOCHROME P450 12A4, MITOCHONDRIAL-RELATED"/>
    <property type="match status" value="1"/>
</dbReference>
<dbReference type="PANTHER" id="PTHR24305">
    <property type="entry name" value="CYTOCHROME P450"/>
    <property type="match status" value="1"/>
</dbReference>
<evidence type="ECO:0000256" key="14">
    <source>
        <dbReference type="RuleBase" id="RU000461"/>
    </source>
</evidence>
<evidence type="ECO:0000313" key="16">
    <source>
        <dbReference type="Proteomes" id="UP000799118"/>
    </source>
</evidence>
<keyword evidence="8" id="KW-1133">Transmembrane helix</keyword>
<reference evidence="15" key="1">
    <citation type="journal article" date="2019" name="Environ. Microbiol.">
        <title>Fungal ecological strategies reflected in gene transcription - a case study of two litter decomposers.</title>
        <authorList>
            <person name="Barbi F."/>
            <person name="Kohler A."/>
            <person name="Barry K."/>
            <person name="Baskaran P."/>
            <person name="Daum C."/>
            <person name="Fauchery L."/>
            <person name="Ihrmark K."/>
            <person name="Kuo A."/>
            <person name="LaButti K."/>
            <person name="Lipzen A."/>
            <person name="Morin E."/>
            <person name="Grigoriev I.V."/>
            <person name="Henrissat B."/>
            <person name="Lindahl B."/>
            <person name="Martin F."/>
        </authorList>
    </citation>
    <scope>NUCLEOTIDE SEQUENCE</scope>
    <source>
        <strain evidence="15">JB14</strain>
    </source>
</reference>
<keyword evidence="12" id="KW-0472">Membrane</keyword>
<dbReference type="InterPro" id="IPR050121">
    <property type="entry name" value="Cytochrome_P450_monoxygenase"/>
</dbReference>
<comment type="similarity">
    <text evidence="4 14">Belongs to the cytochrome P450 family.</text>
</comment>
<keyword evidence="7 13" id="KW-0479">Metal-binding</keyword>
<name>A0A6A4HP70_9AGAR</name>
<organism evidence="15 16">
    <name type="scientific">Gymnopus androsaceus JB14</name>
    <dbReference type="NCBI Taxonomy" id="1447944"/>
    <lineage>
        <taxon>Eukaryota</taxon>
        <taxon>Fungi</taxon>
        <taxon>Dikarya</taxon>
        <taxon>Basidiomycota</taxon>
        <taxon>Agaricomycotina</taxon>
        <taxon>Agaricomycetes</taxon>
        <taxon>Agaricomycetidae</taxon>
        <taxon>Agaricales</taxon>
        <taxon>Marasmiineae</taxon>
        <taxon>Omphalotaceae</taxon>
        <taxon>Gymnopus</taxon>
    </lineage>
</organism>
<accession>A0A6A4HP70</accession>
<comment type="cofactor">
    <cofactor evidence="1 13">
        <name>heme</name>
        <dbReference type="ChEBI" id="CHEBI:30413"/>
    </cofactor>
</comment>
<evidence type="ECO:0000256" key="13">
    <source>
        <dbReference type="PIRSR" id="PIRSR602401-1"/>
    </source>
</evidence>
<evidence type="ECO:0000256" key="6">
    <source>
        <dbReference type="ARBA" id="ARBA00022692"/>
    </source>
</evidence>
<evidence type="ECO:0000256" key="8">
    <source>
        <dbReference type="ARBA" id="ARBA00022989"/>
    </source>
</evidence>
<protein>
    <submittedName>
        <fullName evidence="15">Cytochrome P450</fullName>
    </submittedName>
</protein>
<gene>
    <name evidence="15" type="ORF">BT96DRAFT_920108</name>
</gene>
<comment type="subcellular location">
    <subcellularLocation>
        <location evidence="2">Membrane</location>
    </subcellularLocation>
</comment>
<evidence type="ECO:0000256" key="7">
    <source>
        <dbReference type="ARBA" id="ARBA00022723"/>
    </source>
</evidence>
<dbReference type="SUPFAM" id="SSF48264">
    <property type="entry name" value="Cytochrome P450"/>
    <property type="match status" value="1"/>
</dbReference>
<dbReference type="GO" id="GO:0004497">
    <property type="term" value="F:monooxygenase activity"/>
    <property type="evidence" value="ECO:0007669"/>
    <property type="project" value="UniProtKB-KW"/>
</dbReference>
<evidence type="ECO:0000256" key="4">
    <source>
        <dbReference type="ARBA" id="ARBA00010617"/>
    </source>
</evidence>
<dbReference type="Gene3D" id="1.10.630.10">
    <property type="entry name" value="Cytochrome P450"/>
    <property type="match status" value="1"/>
</dbReference>
<dbReference type="GO" id="GO:0016020">
    <property type="term" value="C:membrane"/>
    <property type="evidence" value="ECO:0007669"/>
    <property type="project" value="UniProtKB-SubCell"/>
</dbReference>
<proteinExistence type="inferred from homology"/>
<keyword evidence="11 14" id="KW-0503">Monooxygenase</keyword>
<dbReference type="AlphaFoldDB" id="A0A6A4HP70"/>
<sequence>MLTSTQQVAVVALAGVFVLHFVYKRWKKIGIDHVRGPEPQSWLLGNMAQYFQAEAGVAEAKWTADYGGVIKLQGAFGMPVLLVADPKALQSIYNSGYKYEKHPIRRQLTKVMLGGGLTIVEGDQHRIQRRINTPAFGFPETRAHIPLFIEYASKLCQIWHSQVGTNEDSVVIDVNVTISSATMDVIGHAAFDYEFNALNPDGVSENPLKRALALISTKSFGAPSDKTIIFQNLLEYAPEWLVAFYVDYSKKYAFGRATRDLGIKTAKELVEIKQEELRLGKGKRDIFSLLVKANHAADAKSRLSDKDLHSQMVTIIGAGHETTATALSWSLYELGRQPEIQKRLRNEVNAQLDTIRANGQAIFTSSDFEQMEYLTAFTKEIFRFHPAVAWGWRTSMHDQVLPLSKPLTTTTGEVIDSLPIPKGISILTSIFGFNRNKEVFGQDADSFNPDRFLHSKIDNLGTPVGVYGNLMTFGGGTRACIGWRFAILEYQSFLTEIIRNFEFEWVPETAKVRHENVIVTVPIVEGQMDKGPRMPLRVRPVVNTEE</sequence>
<keyword evidence="5 13" id="KW-0349">Heme</keyword>
<comment type="pathway">
    <text evidence="3">Secondary metabolite biosynthesis; terpenoid biosynthesis.</text>
</comment>
<evidence type="ECO:0000256" key="3">
    <source>
        <dbReference type="ARBA" id="ARBA00004721"/>
    </source>
</evidence>
<evidence type="ECO:0000256" key="12">
    <source>
        <dbReference type="ARBA" id="ARBA00023136"/>
    </source>
</evidence>
<dbReference type="GO" id="GO:0005506">
    <property type="term" value="F:iron ion binding"/>
    <property type="evidence" value="ECO:0007669"/>
    <property type="project" value="InterPro"/>
</dbReference>
<evidence type="ECO:0000256" key="1">
    <source>
        <dbReference type="ARBA" id="ARBA00001971"/>
    </source>
</evidence>
<dbReference type="InterPro" id="IPR017972">
    <property type="entry name" value="Cyt_P450_CS"/>
</dbReference>
<evidence type="ECO:0000256" key="11">
    <source>
        <dbReference type="ARBA" id="ARBA00023033"/>
    </source>
</evidence>
<keyword evidence="16" id="KW-1185">Reference proteome</keyword>
<evidence type="ECO:0000313" key="15">
    <source>
        <dbReference type="EMBL" id="KAE9399451.1"/>
    </source>
</evidence>
<evidence type="ECO:0000256" key="9">
    <source>
        <dbReference type="ARBA" id="ARBA00023002"/>
    </source>
</evidence>
<dbReference type="PROSITE" id="PS00086">
    <property type="entry name" value="CYTOCHROME_P450"/>
    <property type="match status" value="1"/>
</dbReference>
<dbReference type="Pfam" id="PF00067">
    <property type="entry name" value="p450"/>
    <property type="match status" value="1"/>
</dbReference>
<evidence type="ECO:0000256" key="5">
    <source>
        <dbReference type="ARBA" id="ARBA00022617"/>
    </source>
</evidence>
<keyword evidence="6" id="KW-0812">Transmembrane</keyword>
<dbReference type="GO" id="GO:0016705">
    <property type="term" value="F:oxidoreductase activity, acting on paired donors, with incorporation or reduction of molecular oxygen"/>
    <property type="evidence" value="ECO:0007669"/>
    <property type="project" value="InterPro"/>
</dbReference>
<evidence type="ECO:0000256" key="2">
    <source>
        <dbReference type="ARBA" id="ARBA00004370"/>
    </source>
</evidence>
<dbReference type="GO" id="GO:0020037">
    <property type="term" value="F:heme binding"/>
    <property type="evidence" value="ECO:0007669"/>
    <property type="project" value="InterPro"/>
</dbReference>
<feature type="binding site" description="axial binding residue" evidence="13">
    <location>
        <position position="480"/>
    </location>
    <ligand>
        <name>heme</name>
        <dbReference type="ChEBI" id="CHEBI:30413"/>
    </ligand>
    <ligandPart>
        <name>Fe</name>
        <dbReference type="ChEBI" id="CHEBI:18248"/>
    </ligandPart>
</feature>
<dbReference type="Proteomes" id="UP000799118">
    <property type="component" value="Unassembled WGS sequence"/>
</dbReference>
<keyword evidence="9 14" id="KW-0560">Oxidoreductase</keyword>
<dbReference type="PRINTS" id="PR00385">
    <property type="entry name" value="P450"/>
</dbReference>
<dbReference type="EMBL" id="ML769469">
    <property type="protein sequence ID" value="KAE9399451.1"/>
    <property type="molecule type" value="Genomic_DNA"/>
</dbReference>
<dbReference type="PRINTS" id="PR00463">
    <property type="entry name" value="EP450I"/>
</dbReference>
<dbReference type="OrthoDB" id="1470350at2759"/>